<dbReference type="Proteomes" id="UP000267821">
    <property type="component" value="Unassembled WGS sequence"/>
</dbReference>
<dbReference type="InterPro" id="IPR036457">
    <property type="entry name" value="PPM-type-like_dom_sf"/>
</dbReference>
<evidence type="ECO:0000256" key="3">
    <source>
        <dbReference type="ARBA" id="ARBA00022912"/>
    </source>
</evidence>
<dbReference type="PANTHER" id="PTHR13832:SF589">
    <property type="entry name" value="[PYRUVATE DEHYDROGENASE [ACETYL-TRANSFERRING]]-PHOSPHATASE 2, MITOCHONDRIAL"/>
    <property type="match status" value="1"/>
</dbReference>
<feature type="region of interest" description="Disordered" evidence="5">
    <location>
        <begin position="571"/>
        <end position="598"/>
    </location>
</feature>
<dbReference type="CDD" id="cd00143">
    <property type="entry name" value="PP2Cc"/>
    <property type="match status" value="1"/>
</dbReference>
<dbReference type="InterPro" id="IPR001932">
    <property type="entry name" value="PPM-type_phosphatase-like_dom"/>
</dbReference>
<gene>
    <name evidence="7" type="ORF">L211DRAFT_858551</name>
</gene>
<dbReference type="STRING" id="1051890.A0A3N4LEG9"/>
<keyword evidence="3 4" id="KW-0904">Protein phosphatase</keyword>
<evidence type="ECO:0000256" key="4">
    <source>
        <dbReference type="RuleBase" id="RU003465"/>
    </source>
</evidence>
<dbReference type="SUPFAM" id="SSF81606">
    <property type="entry name" value="PP2C-like"/>
    <property type="match status" value="1"/>
</dbReference>
<evidence type="ECO:0000259" key="6">
    <source>
        <dbReference type="PROSITE" id="PS51746"/>
    </source>
</evidence>
<dbReference type="Gene3D" id="3.60.40.10">
    <property type="entry name" value="PPM-type phosphatase domain"/>
    <property type="match status" value="1"/>
</dbReference>
<feature type="compositionally biased region" description="Basic and acidic residues" evidence="5">
    <location>
        <begin position="571"/>
        <end position="587"/>
    </location>
</feature>
<evidence type="ECO:0000256" key="5">
    <source>
        <dbReference type="SAM" id="MobiDB-lite"/>
    </source>
</evidence>
<feature type="domain" description="PPM-type phosphatase" evidence="6">
    <location>
        <begin position="174"/>
        <end position="566"/>
    </location>
</feature>
<evidence type="ECO:0000256" key="2">
    <source>
        <dbReference type="ARBA" id="ARBA00022801"/>
    </source>
</evidence>
<dbReference type="OrthoDB" id="416093at2759"/>
<dbReference type="Pfam" id="PF00481">
    <property type="entry name" value="PP2C"/>
    <property type="match status" value="1"/>
</dbReference>
<accession>A0A3N4LEG9</accession>
<comment type="similarity">
    <text evidence="4">Belongs to the PP2C family.</text>
</comment>
<feature type="region of interest" description="Disordered" evidence="5">
    <location>
        <begin position="366"/>
        <end position="388"/>
    </location>
</feature>
<dbReference type="GO" id="GO:0004722">
    <property type="term" value="F:protein serine/threonine phosphatase activity"/>
    <property type="evidence" value="ECO:0007669"/>
    <property type="project" value="InterPro"/>
</dbReference>
<keyword evidence="2 4" id="KW-0378">Hydrolase</keyword>
<feature type="compositionally biased region" description="Polar residues" evidence="5">
    <location>
        <begin position="378"/>
        <end position="388"/>
    </location>
</feature>
<dbReference type="SMART" id="SM00332">
    <property type="entry name" value="PP2Cc"/>
    <property type="match status" value="1"/>
</dbReference>
<dbReference type="InParanoid" id="A0A3N4LEG9"/>
<dbReference type="PROSITE" id="PS51746">
    <property type="entry name" value="PPM_2"/>
    <property type="match status" value="1"/>
</dbReference>
<dbReference type="PROSITE" id="PS01032">
    <property type="entry name" value="PPM_1"/>
    <property type="match status" value="1"/>
</dbReference>
<organism evidence="7 8">
    <name type="scientific">Terfezia boudieri ATCC MYA-4762</name>
    <dbReference type="NCBI Taxonomy" id="1051890"/>
    <lineage>
        <taxon>Eukaryota</taxon>
        <taxon>Fungi</taxon>
        <taxon>Dikarya</taxon>
        <taxon>Ascomycota</taxon>
        <taxon>Pezizomycotina</taxon>
        <taxon>Pezizomycetes</taxon>
        <taxon>Pezizales</taxon>
        <taxon>Pezizaceae</taxon>
        <taxon>Terfezia</taxon>
    </lineage>
</organism>
<dbReference type="InterPro" id="IPR015655">
    <property type="entry name" value="PP2C"/>
</dbReference>
<proteinExistence type="inferred from homology"/>
<sequence length="598" mass="64753">MVKPPPSISGVYRVARSGTRALRRSYLTSTSSESRVQWGLGDTYMFISTYCTSARVSARPVTSGSDISPNPSHLFYDSSSSRLPTPSSRRYFHEYFTTALSPTPKASPPLIEVASTSHSGRASSSTIVRIPLNSAKQHYGFLRSRGNRPYNEDWSQAGVLDLPLQSLIQATTATAGPSTDKSGFFSPSSSPSNSVFYYAVFDGHGGDECSIFLKSRLHEYIENTAKEFYPTDALPSPSVAEAEVEPGRTVGQNLEEDLSQQTHRRQLQADLISEWKETVGGYFRRFKPNFSGPATTTEPVKSDTKGVAPSKASGDDISSVPSARMPASATGDGSWESILTYAFLRADLDFVTGKWRNNTLSMEEGKAEAGARAGGVDTGSTPQKAKSGSTASTAFIFTPPGSNVPYWSPEATSTLLTAHVGDTRILLSSTVTGHAVPLTSSHHPSHPLEARRLRRYAAAFISDSFGEERFGVLANTRSFGDASQKRLGVTAEPEVTRRELKGMDWAFMVLCSDGVSGVLSDQEIVDIIKEKRTPEEGARAVVEFAEEVVGRGNGGGDNSTCLVVRLGGWERREEGGKGSKGTSELRRWRTGQEGARRY</sequence>
<protein>
    <submittedName>
        <fullName evidence="7">Protein serine/threonine phosphatase 2C</fullName>
    </submittedName>
</protein>
<dbReference type="InterPro" id="IPR000222">
    <property type="entry name" value="PP2C_BS"/>
</dbReference>
<keyword evidence="8" id="KW-1185">Reference proteome</keyword>
<evidence type="ECO:0000313" key="8">
    <source>
        <dbReference type="Proteomes" id="UP000267821"/>
    </source>
</evidence>
<dbReference type="AlphaFoldDB" id="A0A3N4LEG9"/>
<dbReference type="PANTHER" id="PTHR13832">
    <property type="entry name" value="PROTEIN PHOSPHATASE 2C"/>
    <property type="match status" value="1"/>
</dbReference>
<keyword evidence="1" id="KW-0479">Metal-binding</keyword>
<reference evidence="7 8" key="1">
    <citation type="journal article" date="2018" name="Nat. Ecol. Evol.">
        <title>Pezizomycetes genomes reveal the molecular basis of ectomycorrhizal truffle lifestyle.</title>
        <authorList>
            <person name="Murat C."/>
            <person name="Payen T."/>
            <person name="Noel B."/>
            <person name="Kuo A."/>
            <person name="Morin E."/>
            <person name="Chen J."/>
            <person name="Kohler A."/>
            <person name="Krizsan K."/>
            <person name="Balestrini R."/>
            <person name="Da Silva C."/>
            <person name="Montanini B."/>
            <person name="Hainaut M."/>
            <person name="Levati E."/>
            <person name="Barry K.W."/>
            <person name="Belfiori B."/>
            <person name="Cichocki N."/>
            <person name="Clum A."/>
            <person name="Dockter R.B."/>
            <person name="Fauchery L."/>
            <person name="Guy J."/>
            <person name="Iotti M."/>
            <person name="Le Tacon F."/>
            <person name="Lindquist E.A."/>
            <person name="Lipzen A."/>
            <person name="Malagnac F."/>
            <person name="Mello A."/>
            <person name="Molinier V."/>
            <person name="Miyauchi S."/>
            <person name="Poulain J."/>
            <person name="Riccioni C."/>
            <person name="Rubini A."/>
            <person name="Sitrit Y."/>
            <person name="Splivallo R."/>
            <person name="Traeger S."/>
            <person name="Wang M."/>
            <person name="Zifcakova L."/>
            <person name="Wipf D."/>
            <person name="Zambonelli A."/>
            <person name="Paolocci F."/>
            <person name="Nowrousian M."/>
            <person name="Ottonello S."/>
            <person name="Baldrian P."/>
            <person name="Spatafora J.W."/>
            <person name="Henrissat B."/>
            <person name="Nagy L.G."/>
            <person name="Aury J.M."/>
            <person name="Wincker P."/>
            <person name="Grigoriev I.V."/>
            <person name="Bonfante P."/>
            <person name="Martin F.M."/>
        </authorList>
    </citation>
    <scope>NUCLEOTIDE SEQUENCE [LARGE SCALE GENOMIC DNA]</scope>
    <source>
        <strain evidence="7 8">ATCC MYA-4762</strain>
    </source>
</reference>
<evidence type="ECO:0000313" key="7">
    <source>
        <dbReference type="EMBL" id="RPB21106.1"/>
    </source>
</evidence>
<evidence type="ECO:0000256" key="1">
    <source>
        <dbReference type="ARBA" id="ARBA00022723"/>
    </source>
</evidence>
<feature type="region of interest" description="Disordered" evidence="5">
    <location>
        <begin position="293"/>
        <end position="331"/>
    </location>
</feature>
<dbReference type="GO" id="GO:0046872">
    <property type="term" value="F:metal ion binding"/>
    <property type="evidence" value="ECO:0007669"/>
    <property type="project" value="UniProtKB-KW"/>
</dbReference>
<dbReference type="EMBL" id="ML121564">
    <property type="protein sequence ID" value="RPB21106.1"/>
    <property type="molecule type" value="Genomic_DNA"/>
</dbReference>
<name>A0A3N4LEG9_9PEZI</name>